<dbReference type="SUPFAM" id="SSF81383">
    <property type="entry name" value="F-box domain"/>
    <property type="match status" value="1"/>
</dbReference>
<keyword evidence="2" id="KW-1185">Reference proteome</keyword>
<sequence>MNRAFSCPKCMQNFDICDSGLPPLAPAVVSSRVLDTNDPPLEPEIPTLREFISTARARSERLDIKIGFLQSALAELQEEQRILSDTISKHEGSVSALRSFPVEILSHIFSFTLPPHQYGAASAPWTISAVCSKWRAIVISEPRFWIWVRYDGNSSDYDNFDKYETQLVRSGQLPIHLEIVADESINLDLEQELVCKIFCHHAARWETASFYGPESLMSLVESWIEDDLVNLRELTVEVRWYDSNSPIRVFQNAPKLSRAHINRDRWEDPPVVKLSWSQLTKYVATTAWEDAVKAFASASNLVDCSLHLHQWGIPVAHDHIVLPCLRRLFLLGSYLLINLETPALLELYCDYQPSTLLPFTRSQTCKLQKLVLWDAGRKDSENLIRILERLPTLAYLSILSRLPIEFIDAFNSRTTTLLPSLEHFSCTLEPGLVADGDGLEDHFMQAIESRRPRDNNQGLKSVRIYTRTALSRSRVRLDALVSQGGFEYEVLPHSLVFPRQDDIPPELWMPL</sequence>
<dbReference type="AlphaFoldDB" id="A0AAW0BFM0"/>
<evidence type="ECO:0000313" key="2">
    <source>
        <dbReference type="Proteomes" id="UP001362999"/>
    </source>
</evidence>
<reference evidence="1 2" key="1">
    <citation type="journal article" date="2024" name="J Genomics">
        <title>Draft genome sequencing and assembly of Favolaschia claudopus CIRM-BRFM 2984 isolated from oak limbs.</title>
        <authorList>
            <person name="Navarro D."/>
            <person name="Drula E."/>
            <person name="Chaduli D."/>
            <person name="Cazenave R."/>
            <person name="Ahrendt S."/>
            <person name="Wang J."/>
            <person name="Lipzen A."/>
            <person name="Daum C."/>
            <person name="Barry K."/>
            <person name="Grigoriev I.V."/>
            <person name="Favel A."/>
            <person name="Rosso M.N."/>
            <person name="Martin F."/>
        </authorList>
    </citation>
    <scope>NUCLEOTIDE SEQUENCE [LARGE SCALE GENOMIC DNA]</scope>
    <source>
        <strain evidence="1 2">CIRM-BRFM 2984</strain>
    </source>
</reference>
<dbReference type="Proteomes" id="UP001362999">
    <property type="component" value="Unassembled WGS sequence"/>
</dbReference>
<name>A0AAW0BFM0_9AGAR</name>
<dbReference type="EMBL" id="JAWWNJ010000034">
    <property type="protein sequence ID" value="KAK7024968.1"/>
    <property type="molecule type" value="Genomic_DNA"/>
</dbReference>
<dbReference type="InterPro" id="IPR036047">
    <property type="entry name" value="F-box-like_dom_sf"/>
</dbReference>
<proteinExistence type="predicted"/>
<gene>
    <name evidence="1" type="ORF">R3P38DRAFT_2952001</name>
</gene>
<dbReference type="Gene3D" id="1.20.1280.50">
    <property type="match status" value="1"/>
</dbReference>
<protein>
    <submittedName>
        <fullName evidence="1">ABC protein</fullName>
    </submittedName>
</protein>
<accession>A0AAW0BFM0</accession>
<organism evidence="1 2">
    <name type="scientific">Favolaschia claudopus</name>
    <dbReference type="NCBI Taxonomy" id="2862362"/>
    <lineage>
        <taxon>Eukaryota</taxon>
        <taxon>Fungi</taxon>
        <taxon>Dikarya</taxon>
        <taxon>Basidiomycota</taxon>
        <taxon>Agaricomycotina</taxon>
        <taxon>Agaricomycetes</taxon>
        <taxon>Agaricomycetidae</taxon>
        <taxon>Agaricales</taxon>
        <taxon>Marasmiineae</taxon>
        <taxon>Mycenaceae</taxon>
        <taxon>Favolaschia</taxon>
    </lineage>
</organism>
<evidence type="ECO:0000313" key="1">
    <source>
        <dbReference type="EMBL" id="KAK7024968.1"/>
    </source>
</evidence>
<comment type="caution">
    <text evidence="1">The sequence shown here is derived from an EMBL/GenBank/DDBJ whole genome shotgun (WGS) entry which is preliminary data.</text>
</comment>